<keyword evidence="1" id="KW-1003">Cell membrane</keyword>
<dbReference type="Pfam" id="PF13416">
    <property type="entry name" value="SBP_bac_8"/>
    <property type="match status" value="1"/>
</dbReference>
<keyword evidence="5" id="KW-0449">Lipoprotein</keyword>
<keyword evidence="7" id="KW-1185">Reference proteome</keyword>
<evidence type="ECO:0000313" key="7">
    <source>
        <dbReference type="Proteomes" id="UP000255355"/>
    </source>
</evidence>
<protein>
    <submittedName>
        <fullName evidence="6">Carbohydrate ABC transporter substrate-binding protein (CUT1 family)</fullName>
    </submittedName>
</protein>
<dbReference type="OrthoDB" id="23936at2"/>
<dbReference type="InterPro" id="IPR006311">
    <property type="entry name" value="TAT_signal"/>
</dbReference>
<dbReference type="InterPro" id="IPR006059">
    <property type="entry name" value="SBP"/>
</dbReference>
<evidence type="ECO:0000256" key="3">
    <source>
        <dbReference type="ARBA" id="ARBA00023136"/>
    </source>
</evidence>
<evidence type="ECO:0000313" key="6">
    <source>
        <dbReference type="EMBL" id="RDI53384.1"/>
    </source>
</evidence>
<keyword evidence="4" id="KW-0564">Palmitate</keyword>
<dbReference type="PANTHER" id="PTHR43649:SF33">
    <property type="entry name" value="POLYGALACTURONAN_RHAMNOGALACTURONAN-BINDING PROTEIN YTCQ"/>
    <property type="match status" value="1"/>
</dbReference>
<dbReference type="PROSITE" id="PS51318">
    <property type="entry name" value="TAT"/>
    <property type="match status" value="1"/>
</dbReference>
<dbReference type="AlphaFoldDB" id="A0A370HBE7"/>
<keyword evidence="2" id="KW-0732">Signal</keyword>
<dbReference type="EMBL" id="QQAZ01000003">
    <property type="protein sequence ID" value="RDI53384.1"/>
    <property type="molecule type" value="Genomic_DNA"/>
</dbReference>
<dbReference type="RefSeq" id="WP_068012405.1">
    <property type="nucleotide sequence ID" value="NZ_QQAZ01000003.1"/>
</dbReference>
<dbReference type="Gene3D" id="3.40.190.10">
    <property type="entry name" value="Periplasmic binding protein-like II"/>
    <property type="match status" value="1"/>
</dbReference>
<dbReference type="PROSITE" id="PS51257">
    <property type="entry name" value="PROKAR_LIPOPROTEIN"/>
    <property type="match status" value="1"/>
</dbReference>
<evidence type="ECO:0000256" key="2">
    <source>
        <dbReference type="ARBA" id="ARBA00022729"/>
    </source>
</evidence>
<organism evidence="6 7">
    <name type="scientific">Nocardia mexicana</name>
    <dbReference type="NCBI Taxonomy" id="279262"/>
    <lineage>
        <taxon>Bacteria</taxon>
        <taxon>Bacillati</taxon>
        <taxon>Actinomycetota</taxon>
        <taxon>Actinomycetes</taxon>
        <taxon>Mycobacteriales</taxon>
        <taxon>Nocardiaceae</taxon>
        <taxon>Nocardia</taxon>
    </lineage>
</organism>
<keyword evidence="3" id="KW-0472">Membrane</keyword>
<name>A0A370HBE7_9NOCA</name>
<proteinExistence type="predicted"/>
<evidence type="ECO:0000256" key="5">
    <source>
        <dbReference type="ARBA" id="ARBA00023288"/>
    </source>
</evidence>
<gene>
    <name evidence="6" type="ORF">DFR68_103774</name>
</gene>
<evidence type="ECO:0000256" key="1">
    <source>
        <dbReference type="ARBA" id="ARBA00022475"/>
    </source>
</evidence>
<dbReference type="SUPFAM" id="SSF53850">
    <property type="entry name" value="Periplasmic binding protein-like II"/>
    <property type="match status" value="1"/>
</dbReference>
<accession>A0A370HBE7</accession>
<dbReference type="Proteomes" id="UP000255355">
    <property type="component" value="Unassembled WGS sequence"/>
</dbReference>
<dbReference type="STRING" id="1210089.GCA_001613165_00056"/>
<comment type="caution">
    <text evidence="6">The sequence shown here is derived from an EMBL/GenBank/DDBJ whole genome shotgun (WGS) entry which is preliminary data.</text>
</comment>
<reference evidence="6 7" key="1">
    <citation type="submission" date="2018-07" db="EMBL/GenBank/DDBJ databases">
        <title>Genomic Encyclopedia of Type Strains, Phase IV (KMG-IV): sequencing the most valuable type-strain genomes for metagenomic binning, comparative biology and taxonomic classification.</title>
        <authorList>
            <person name="Goeker M."/>
        </authorList>
    </citation>
    <scope>NUCLEOTIDE SEQUENCE [LARGE SCALE GENOMIC DNA]</scope>
    <source>
        <strain evidence="6 7">DSM 44952</strain>
    </source>
</reference>
<evidence type="ECO:0000256" key="4">
    <source>
        <dbReference type="ARBA" id="ARBA00023139"/>
    </source>
</evidence>
<dbReference type="PANTHER" id="PTHR43649">
    <property type="entry name" value="ARABINOSE-BINDING PROTEIN-RELATED"/>
    <property type="match status" value="1"/>
</dbReference>
<sequence length="435" mass="46410">MPAALTRRGLLRSAGLGVAALTAACTGFTTSGAGGMVFLSTQFRPADEAERFRSLLGRTAPGVSYVTIEESPFAGQVRTQVDAGATKIGLLGGLHGDLAPLADDGYVEDLTGLLADLGARGWSADYLRLARAGTDRTWYIPWATASYLLAAHAEALAHLPSGADANALTYDQFLDWAIAARRANGNRPMLGLPAGPKGLLHRFVQGFLLPSFTGGQITTFRSPEAVTAWQYFRELWANCASSSTGYDFMQDALEGGEVRMAWDHVVRLAQAPAREPQDWRMLPAPRGPRGLGYMAVVTGLAVPKHSPDPGLAQRTISTLTDPSTQIELLRSNGFFPSIDTAIPDDLPPAARLEADALRRQQRAPDALLSLPPVGLGKREGEVSKVFQDSFRAIVLGGADIRATLDQQAGVLQGILDELRVPCWAPDPAADLCRVG</sequence>
<dbReference type="InterPro" id="IPR050490">
    <property type="entry name" value="Bact_solute-bd_prot1"/>
</dbReference>